<feature type="zinc finger region" description="C3H1-type" evidence="6">
    <location>
        <begin position="6"/>
        <end position="35"/>
    </location>
</feature>
<evidence type="ECO:0000313" key="10">
    <source>
        <dbReference type="Proteomes" id="UP001454036"/>
    </source>
</evidence>
<feature type="domain" description="C3H1-type" evidence="8">
    <location>
        <begin position="88"/>
        <end position="115"/>
    </location>
</feature>
<dbReference type="PANTHER" id="PTHR15725:SF0">
    <property type="entry name" value="ZINC FINGER CCCH DOMAIN-CONTAINING PROTEIN 32-LIKE"/>
    <property type="match status" value="1"/>
</dbReference>
<dbReference type="EMBL" id="BAABME010001855">
    <property type="protein sequence ID" value="GAA0151805.1"/>
    <property type="molecule type" value="Genomic_DNA"/>
</dbReference>
<dbReference type="GO" id="GO:0003729">
    <property type="term" value="F:mRNA binding"/>
    <property type="evidence" value="ECO:0007669"/>
    <property type="project" value="TreeGrafter"/>
</dbReference>
<feature type="compositionally biased region" description="Basic and acidic residues" evidence="7">
    <location>
        <begin position="348"/>
        <end position="386"/>
    </location>
</feature>
<evidence type="ECO:0000259" key="8">
    <source>
        <dbReference type="PROSITE" id="PS50103"/>
    </source>
</evidence>
<dbReference type="AlphaFoldDB" id="A0AAV3PNB3"/>
<dbReference type="PANTHER" id="PTHR15725">
    <property type="entry name" value="ZN-FINGER, C-X8-C-X5-C-X3-H TYPE-CONTAINING"/>
    <property type="match status" value="1"/>
</dbReference>
<dbReference type="SUPFAM" id="SSF90229">
    <property type="entry name" value="CCCH zinc finger"/>
    <property type="match status" value="1"/>
</dbReference>
<dbReference type="InterPro" id="IPR000571">
    <property type="entry name" value="Znf_CCCH"/>
</dbReference>
<evidence type="ECO:0000256" key="1">
    <source>
        <dbReference type="ARBA" id="ARBA00022723"/>
    </source>
</evidence>
<dbReference type="Gene3D" id="4.10.1000.10">
    <property type="entry name" value="Zinc finger, CCCH-type"/>
    <property type="match status" value="2"/>
</dbReference>
<feature type="compositionally biased region" description="Basic and acidic residues" evidence="7">
    <location>
        <begin position="448"/>
        <end position="461"/>
    </location>
</feature>
<feature type="compositionally biased region" description="Basic and acidic residues" evidence="7">
    <location>
        <begin position="395"/>
        <end position="410"/>
    </location>
</feature>
<proteinExistence type="predicted"/>
<evidence type="ECO:0000256" key="5">
    <source>
        <dbReference type="ARBA" id="ARBA00023125"/>
    </source>
</evidence>
<feature type="region of interest" description="Disordered" evidence="7">
    <location>
        <begin position="121"/>
        <end position="194"/>
    </location>
</feature>
<dbReference type="Pfam" id="PF00642">
    <property type="entry name" value="zf-CCCH"/>
    <property type="match status" value="1"/>
</dbReference>
<dbReference type="Pfam" id="PF15663">
    <property type="entry name" value="zf-CCCH_3"/>
    <property type="match status" value="1"/>
</dbReference>
<dbReference type="InterPro" id="IPR036855">
    <property type="entry name" value="Znf_CCCH_sf"/>
</dbReference>
<comment type="caution">
    <text evidence="9">The sequence shown here is derived from an EMBL/GenBank/DDBJ whole genome shotgun (WGS) entry which is preliminary data.</text>
</comment>
<dbReference type="GO" id="GO:0008270">
    <property type="term" value="F:zinc ion binding"/>
    <property type="evidence" value="ECO:0007669"/>
    <property type="project" value="UniProtKB-KW"/>
</dbReference>
<keyword evidence="5" id="KW-0238">DNA-binding</keyword>
<feature type="compositionally biased region" description="Polar residues" evidence="7">
    <location>
        <begin position="121"/>
        <end position="130"/>
    </location>
</feature>
<accession>A0AAV3PNB3</accession>
<dbReference type="GO" id="GO:0003677">
    <property type="term" value="F:DNA binding"/>
    <property type="evidence" value="ECO:0007669"/>
    <property type="project" value="UniProtKB-KW"/>
</dbReference>
<reference evidence="9 10" key="1">
    <citation type="submission" date="2024-01" db="EMBL/GenBank/DDBJ databases">
        <title>The complete chloroplast genome sequence of Lithospermum erythrorhizon: insights into the phylogenetic relationship among Boraginaceae species and the maternal lineages of purple gromwells.</title>
        <authorList>
            <person name="Okada T."/>
            <person name="Watanabe K."/>
        </authorList>
    </citation>
    <scope>NUCLEOTIDE SEQUENCE [LARGE SCALE GENOMIC DNA]</scope>
</reference>
<evidence type="ECO:0000313" key="9">
    <source>
        <dbReference type="EMBL" id="GAA0151805.1"/>
    </source>
</evidence>
<keyword evidence="3 6" id="KW-0863">Zinc-finger</keyword>
<evidence type="ECO:0000256" key="6">
    <source>
        <dbReference type="PROSITE-ProRule" id="PRU00723"/>
    </source>
</evidence>
<feature type="zinc finger region" description="C3H1-type" evidence="6">
    <location>
        <begin position="88"/>
        <end position="115"/>
    </location>
</feature>
<evidence type="ECO:0000256" key="2">
    <source>
        <dbReference type="ARBA" id="ARBA00022737"/>
    </source>
</evidence>
<feature type="zinc finger region" description="C3H1-type" evidence="6">
    <location>
        <begin position="37"/>
        <end position="63"/>
    </location>
</feature>
<protein>
    <submittedName>
        <fullName evidence="9">RNA processing factor</fullName>
    </submittedName>
</protein>
<dbReference type="PROSITE" id="PS50103">
    <property type="entry name" value="ZF_C3H1"/>
    <property type="match status" value="3"/>
</dbReference>
<evidence type="ECO:0000256" key="4">
    <source>
        <dbReference type="ARBA" id="ARBA00022833"/>
    </source>
</evidence>
<keyword evidence="1 6" id="KW-0479">Metal-binding</keyword>
<feature type="compositionally biased region" description="Polar residues" evidence="7">
    <location>
        <begin position="412"/>
        <end position="422"/>
    </location>
</feature>
<name>A0AAV3PNB3_LITER</name>
<dbReference type="SMART" id="SM00356">
    <property type="entry name" value="ZnF_C3H1"/>
    <property type="match status" value="3"/>
</dbReference>
<evidence type="ECO:0000256" key="3">
    <source>
        <dbReference type="ARBA" id="ARBA00022771"/>
    </source>
</evidence>
<feature type="region of interest" description="Disordered" evidence="7">
    <location>
        <begin position="319"/>
        <end position="470"/>
    </location>
</feature>
<dbReference type="InterPro" id="IPR041686">
    <property type="entry name" value="Znf-CCCH_3"/>
</dbReference>
<keyword evidence="4 6" id="KW-0862">Zinc</keyword>
<keyword evidence="10" id="KW-1185">Reference proteome</keyword>
<dbReference type="FunFam" id="4.10.1000.10:FF:000021">
    <property type="entry name" value="Zinc finger CCCH domain-containing protein 17"/>
    <property type="match status" value="1"/>
</dbReference>
<keyword evidence="2" id="KW-0677">Repeat</keyword>
<dbReference type="Proteomes" id="UP001454036">
    <property type="component" value="Unassembled WGS sequence"/>
</dbReference>
<feature type="domain" description="C3H1-type" evidence="8">
    <location>
        <begin position="6"/>
        <end position="35"/>
    </location>
</feature>
<sequence>MEEDLQKRNTDCVYFLASPLTCKKGSECEYRHSEMARLNPRDCYYWLSGTCLNASCAFRHPPLDGGRTETSSETAAVTTPNVSAVSVTKTNVPCYYFYNGYCNKGELCTFMHGPVPSNNVHTQKYSNARPNSDGPPVEKKGSAGSDTGSAPGAKSFRTGNQQTTRRPVMRKESELENLQPSPSKVAKRSASPCTPRSIYEDAAADGSISPVAAAGSVPRSPHASSPGFDVLVDNGSDELVYEDDYNYVVDHDGDSGEPVADEYDFKGRTIDDPEYTGSAIFYEKERHEYDYHFGAQDSLGRVREGRSDSRRRVLDRVVPARRSRSPRGQAYNGLHSVDLRDRLKRRRMTDDRSHNAYSGRHESSRPISRSRERPRYQVERHIRRPMELNNSRSHIGHEGRFTRSSFDKSRLQQKPQLSSKVSGNAADRKRSYAEESVVFKGPKTLAQIKDEKNRRGSREPSESSLDGLLDDNFVAPKTLSEILEEKRRLGSLVNGNNDSS</sequence>
<evidence type="ECO:0000256" key="7">
    <source>
        <dbReference type="SAM" id="MobiDB-lite"/>
    </source>
</evidence>
<organism evidence="9 10">
    <name type="scientific">Lithospermum erythrorhizon</name>
    <name type="common">Purple gromwell</name>
    <name type="synonym">Lithospermum officinale var. erythrorhizon</name>
    <dbReference type="NCBI Taxonomy" id="34254"/>
    <lineage>
        <taxon>Eukaryota</taxon>
        <taxon>Viridiplantae</taxon>
        <taxon>Streptophyta</taxon>
        <taxon>Embryophyta</taxon>
        <taxon>Tracheophyta</taxon>
        <taxon>Spermatophyta</taxon>
        <taxon>Magnoliopsida</taxon>
        <taxon>eudicotyledons</taxon>
        <taxon>Gunneridae</taxon>
        <taxon>Pentapetalae</taxon>
        <taxon>asterids</taxon>
        <taxon>lamiids</taxon>
        <taxon>Boraginales</taxon>
        <taxon>Boraginaceae</taxon>
        <taxon>Boraginoideae</taxon>
        <taxon>Lithospermeae</taxon>
        <taxon>Lithospermum</taxon>
    </lineage>
</organism>
<feature type="domain" description="C3H1-type" evidence="8">
    <location>
        <begin position="37"/>
        <end position="63"/>
    </location>
</feature>
<gene>
    <name evidence="9" type="ORF">LIER_10443</name>
</gene>